<evidence type="ECO:0000256" key="4">
    <source>
        <dbReference type="ARBA" id="ARBA00012583"/>
    </source>
</evidence>
<keyword evidence="8" id="KW-0256">Endoplasmic reticulum</keyword>
<dbReference type="EMBL" id="JANRMI010000002">
    <property type="protein sequence ID" value="MDG0816311.1"/>
    <property type="molecule type" value="Genomic_DNA"/>
</dbReference>
<feature type="domain" description="Glycosyltransferase 2-like" evidence="13">
    <location>
        <begin position="5"/>
        <end position="170"/>
    </location>
</feature>
<gene>
    <name evidence="14" type="ORF">NWE73_08040</name>
</gene>
<comment type="catalytic activity">
    <reaction evidence="12">
        <text>a di-trans,poly-cis-dolichyl phosphate + UDP-alpha-D-glucose = a di-trans,poly-cis-dolichyl beta-D-glucosyl phosphate + UDP</text>
        <dbReference type="Rhea" id="RHEA:15401"/>
        <dbReference type="Rhea" id="RHEA-COMP:19498"/>
        <dbReference type="Rhea" id="RHEA-COMP:19502"/>
        <dbReference type="ChEBI" id="CHEBI:57525"/>
        <dbReference type="ChEBI" id="CHEBI:57683"/>
        <dbReference type="ChEBI" id="CHEBI:58223"/>
        <dbReference type="ChEBI" id="CHEBI:58885"/>
        <dbReference type="EC" id="2.4.1.117"/>
    </reaction>
    <physiologicalReaction direction="left-to-right" evidence="12">
        <dbReference type="Rhea" id="RHEA:15402"/>
    </physiologicalReaction>
</comment>
<name>A0ABT6DHH3_9BACT</name>
<dbReference type="InterPro" id="IPR029044">
    <property type="entry name" value="Nucleotide-diphossugar_trans"/>
</dbReference>
<evidence type="ECO:0000256" key="2">
    <source>
        <dbReference type="ARBA" id="ARBA00004922"/>
    </source>
</evidence>
<dbReference type="EC" id="2.4.1.117" evidence="4"/>
<dbReference type="Gene3D" id="3.90.550.10">
    <property type="entry name" value="Spore Coat Polysaccharide Biosynthesis Protein SpsA, Chain A"/>
    <property type="match status" value="1"/>
</dbReference>
<accession>A0ABT6DHH3</accession>
<keyword evidence="10" id="KW-1133">Transmembrane helix</keyword>
<dbReference type="InterPro" id="IPR035518">
    <property type="entry name" value="DPG_synthase"/>
</dbReference>
<organism evidence="14 15">
    <name type="scientific">Bdellovibrio svalbardensis</name>
    <dbReference type="NCBI Taxonomy" id="2972972"/>
    <lineage>
        <taxon>Bacteria</taxon>
        <taxon>Pseudomonadati</taxon>
        <taxon>Bdellovibrionota</taxon>
        <taxon>Bdellovibrionia</taxon>
        <taxon>Bdellovibrionales</taxon>
        <taxon>Pseudobdellovibrionaceae</taxon>
        <taxon>Bdellovibrio</taxon>
    </lineage>
</organism>
<evidence type="ECO:0000256" key="9">
    <source>
        <dbReference type="ARBA" id="ARBA00022968"/>
    </source>
</evidence>
<dbReference type="PANTHER" id="PTHR10859">
    <property type="entry name" value="GLYCOSYL TRANSFERASE"/>
    <property type="match status" value="1"/>
</dbReference>
<dbReference type="SUPFAM" id="SSF53448">
    <property type="entry name" value="Nucleotide-diphospho-sugar transferases"/>
    <property type="match status" value="1"/>
</dbReference>
<dbReference type="CDD" id="cd04188">
    <property type="entry name" value="DPG_synthase"/>
    <property type="match status" value="1"/>
</dbReference>
<keyword evidence="11" id="KW-0472">Membrane</keyword>
<comment type="caution">
    <text evidence="14">The sequence shown here is derived from an EMBL/GenBank/DDBJ whole genome shotgun (WGS) entry which is preliminary data.</text>
</comment>
<protein>
    <recommendedName>
        <fullName evidence="4">dolichyl-phosphate beta-glucosyltransferase</fullName>
        <ecNumber evidence="4">2.4.1.117</ecNumber>
    </recommendedName>
</protein>
<evidence type="ECO:0000313" key="14">
    <source>
        <dbReference type="EMBL" id="MDG0816311.1"/>
    </source>
</evidence>
<comment type="pathway">
    <text evidence="2">Protein modification; protein glycosylation.</text>
</comment>
<evidence type="ECO:0000256" key="12">
    <source>
        <dbReference type="ARBA" id="ARBA00045097"/>
    </source>
</evidence>
<comment type="similarity">
    <text evidence="3">Belongs to the glycosyltransferase 2 family.</text>
</comment>
<dbReference type="InterPro" id="IPR001173">
    <property type="entry name" value="Glyco_trans_2-like"/>
</dbReference>
<evidence type="ECO:0000256" key="3">
    <source>
        <dbReference type="ARBA" id="ARBA00006739"/>
    </source>
</evidence>
<proteinExistence type="inferred from homology"/>
<dbReference type="Proteomes" id="UP001152321">
    <property type="component" value="Unassembled WGS sequence"/>
</dbReference>
<evidence type="ECO:0000256" key="11">
    <source>
        <dbReference type="ARBA" id="ARBA00023136"/>
    </source>
</evidence>
<evidence type="ECO:0000256" key="7">
    <source>
        <dbReference type="ARBA" id="ARBA00022692"/>
    </source>
</evidence>
<evidence type="ECO:0000256" key="1">
    <source>
        <dbReference type="ARBA" id="ARBA00004389"/>
    </source>
</evidence>
<keyword evidence="6" id="KW-0808">Transferase</keyword>
<comment type="subcellular location">
    <subcellularLocation>
        <location evidence="1">Endoplasmic reticulum membrane</location>
        <topology evidence="1">Single-pass membrane protein</topology>
    </subcellularLocation>
</comment>
<reference evidence="14" key="1">
    <citation type="submission" date="2022-08" db="EMBL/GenBank/DDBJ databases">
        <title>Novel Bdellovibrio Species Isolated from Svalbard: Designation Bdellovibrio svalbardensis.</title>
        <authorList>
            <person name="Mitchell R.J."/>
            <person name="Choi S.Y."/>
        </authorList>
    </citation>
    <scope>NUCLEOTIDE SEQUENCE</scope>
    <source>
        <strain evidence="14">PAP01</strain>
    </source>
</reference>
<keyword evidence="9" id="KW-0735">Signal-anchor</keyword>
<evidence type="ECO:0000256" key="5">
    <source>
        <dbReference type="ARBA" id="ARBA00022676"/>
    </source>
</evidence>
<evidence type="ECO:0000256" key="8">
    <source>
        <dbReference type="ARBA" id="ARBA00022824"/>
    </source>
</evidence>
<evidence type="ECO:0000259" key="13">
    <source>
        <dbReference type="Pfam" id="PF00535"/>
    </source>
</evidence>
<dbReference type="PANTHER" id="PTHR10859:SF91">
    <property type="entry name" value="DOLICHYL-PHOSPHATE BETA-GLUCOSYLTRANSFERASE"/>
    <property type="match status" value="1"/>
</dbReference>
<dbReference type="RefSeq" id="WP_277577789.1">
    <property type="nucleotide sequence ID" value="NZ_JANRMI010000002.1"/>
</dbReference>
<evidence type="ECO:0000313" key="15">
    <source>
        <dbReference type="Proteomes" id="UP001152321"/>
    </source>
</evidence>
<dbReference type="Pfam" id="PF00535">
    <property type="entry name" value="Glycos_transf_2"/>
    <property type="match status" value="1"/>
</dbReference>
<evidence type="ECO:0000256" key="10">
    <source>
        <dbReference type="ARBA" id="ARBA00022989"/>
    </source>
</evidence>
<evidence type="ECO:0000256" key="6">
    <source>
        <dbReference type="ARBA" id="ARBA00022679"/>
    </source>
</evidence>
<keyword evidence="7" id="KW-0812">Transmembrane</keyword>
<keyword evidence="15" id="KW-1185">Reference proteome</keyword>
<keyword evidence="5" id="KW-0328">Glycosyltransferase</keyword>
<sequence length="239" mass="27673">MKELSVVIPAYNEESRLPQTLEVLRKLCNEQALQWQLREVLVSDDGSLDGTAAFVNNFAKSWPLLKLVNLPQNQGKGAAVRLGMQQAQSEWILIADADMATPWEEMNKFAQICEGFDLVMGSRALAQSEITVRQHWIRQSMGKTFNKILKSLVNLPYQDTQCGFKLVRNDASFRKDILTKLSVDRFAWDVELILQMQKNKKRILESPIRWSHQEASRVRMFRDSLEMFFTVVKLRLRLK</sequence>